<accession>A0A2I7N818</accession>
<dbReference type="AlphaFoldDB" id="A0A2I7N818"/>
<dbReference type="PANTHER" id="PTHR34047:SF8">
    <property type="entry name" value="PROTEIN YKFC"/>
    <property type="match status" value="1"/>
</dbReference>
<dbReference type="EMBL" id="CP024847">
    <property type="protein sequence ID" value="AUR52608.1"/>
    <property type="molecule type" value="Genomic_DNA"/>
</dbReference>
<dbReference type="PANTHER" id="PTHR34047">
    <property type="entry name" value="NUCLEAR INTRON MATURASE 1, MITOCHONDRIAL-RELATED"/>
    <property type="match status" value="1"/>
</dbReference>
<dbReference type="InterPro" id="IPR051083">
    <property type="entry name" value="GrpII_Intron_Splice-Mob/Def"/>
</dbReference>
<dbReference type="InterPro" id="IPR007695">
    <property type="entry name" value="DNA_mismatch_repair_MutS-lik_N"/>
</dbReference>
<dbReference type="CDD" id="cd01646">
    <property type="entry name" value="RT_Bac_retron_I"/>
    <property type="match status" value="1"/>
</dbReference>
<dbReference type="GO" id="GO:0030983">
    <property type="term" value="F:mismatched DNA binding"/>
    <property type="evidence" value="ECO:0007669"/>
    <property type="project" value="InterPro"/>
</dbReference>
<dbReference type="RefSeq" id="WP_102951897.1">
    <property type="nucleotide sequence ID" value="NZ_CP024847.1"/>
</dbReference>
<organism evidence="3 4">
    <name type="scientific">Aquella oligotrophica</name>
    <dbReference type="NCBI Taxonomy" id="2067065"/>
    <lineage>
        <taxon>Bacteria</taxon>
        <taxon>Pseudomonadati</taxon>
        <taxon>Pseudomonadota</taxon>
        <taxon>Betaproteobacteria</taxon>
        <taxon>Neisseriales</taxon>
        <taxon>Neisseriaceae</taxon>
        <taxon>Aquella</taxon>
    </lineage>
</organism>
<evidence type="ECO:0000313" key="4">
    <source>
        <dbReference type="Proteomes" id="UP000236655"/>
    </source>
</evidence>
<evidence type="ECO:0000256" key="1">
    <source>
        <dbReference type="ARBA" id="ARBA00034120"/>
    </source>
</evidence>
<keyword evidence="4" id="KW-1185">Reference proteome</keyword>
<comment type="similarity">
    <text evidence="1">Belongs to the bacterial reverse transcriptase family.</text>
</comment>
<dbReference type="Proteomes" id="UP000236655">
    <property type="component" value="Chromosome"/>
</dbReference>
<dbReference type="Pfam" id="PF00078">
    <property type="entry name" value="RVT_1"/>
    <property type="match status" value="1"/>
</dbReference>
<dbReference type="InterPro" id="IPR043502">
    <property type="entry name" value="DNA/RNA_pol_sf"/>
</dbReference>
<dbReference type="OrthoDB" id="9793236at2"/>
<dbReference type="GO" id="GO:0005524">
    <property type="term" value="F:ATP binding"/>
    <property type="evidence" value="ECO:0007669"/>
    <property type="project" value="InterPro"/>
</dbReference>
<dbReference type="InterPro" id="IPR016151">
    <property type="entry name" value="DNA_mismatch_repair_MutS_N"/>
</dbReference>
<evidence type="ECO:0000259" key="2">
    <source>
        <dbReference type="PROSITE" id="PS50878"/>
    </source>
</evidence>
<proteinExistence type="inferred from homology"/>
<sequence>MLKTKSTEGVFSLINLYRQYLKCRRNKRDHNLRWLAREVICANSQQNMLLKGNVELFKQLPAHKSLLNAPSGKGLPIGNLSSQFFANVYLNQLDQFVKHHLKCRYYVRYCDDFILLDNSKEQLEQFRRQIEQFLAKRLLLKLNPRYHAVLPISNGINYLGYIIHREYRLVRKRVINNLYAKLSELLARLCKHDAKGTIYIYYDYSQLTTLRSVLASYLGHFQHANSYRLIESIWQRFSQLSYFFELKWQANAKVNLIPRYVFKRTIVGGITSQYGYYVSCFRGDILFFQVGYYYEFYYELPLAIIELLKLRRLECSSRKAYYGFPCHKEAEYLAKILGLGYSVVIIRETESYLGRIKQRLPVVKIFKQGLNHE</sequence>
<dbReference type="Pfam" id="PF01624">
    <property type="entry name" value="MutS_I"/>
    <property type="match status" value="1"/>
</dbReference>
<dbReference type="SUPFAM" id="SSF55271">
    <property type="entry name" value="DNA repair protein MutS, domain I"/>
    <property type="match status" value="1"/>
</dbReference>
<dbReference type="InterPro" id="IPR000477">
    <property type="entry name" value="RT_dom"/>
</dbReference>
<dbReference type="KEGG" id="nba:CUN60_09975"/>
<protein>
    <recommendedName>
        <fullName evidence="2">Reverse transcriptase domain-containing protein</fullName>
    </recommendedName>
</protein>
<dbReference type="PROSITE" id="PS50878">
    <property type="entry name" value="RT_POL"/>
    <property type="match status" value="1"/>
</dbReference>
<name>A0A2I7N818_9NEIS</name>
<gene>
    <name evidence="3" type="ORF">CUN60_09975</name>
</gene>
<dbReference type="Gene3D" id="3.40.1170.10">
    <property type="entry name" value="DNA repair protein MutS, domain I"/>
    <property type="match status" value="1"/>
</dbReference>
<evidence type="ECO:0000313" key="3">
    <source>
        <dbReference type="EMBL" id="AUR52608.1"/>
    </source>
</evidence>
<dbReference type="GO" id="GO:0006298">
    <property type="term" value="P:mismatch repair"/>
    <property type="evidence" value="ECO:0007669"/>
    <property type="project" value="InterPro"/>
</dbReference>
<reference evidence="4" key="1">
    <citation type="submission" date="2017-11" db="EMBL/GenBank/DDBJ databases">
        <authorList>
            <person name="Chan K.G."/>
            <person name="Lee L.S."/>
        </authorList>
    </citation>
    <scope>NUCLEOTIDE SEQUENCE [LARGE SCALE GENOMIC DNA]</scope>
    <source>
        <strain evidence="4">DSM 100970</strain>
    </source>
</reference>
<dbReference type="SUPFAM" id="SSF56672">
    <property type="entry name" value="DNA/RNA polymerases"/>
    <property type="match status" value="1"/>
</dbReference>
<feature type="domain" description="Reverse transcriptase" evidence="2">
    <location>
        <begin position="1"/>
        <end position="163"/>
    </location>
</feature>